<dbReference type="InterPro" id="IPR003599">
    <property type="entry name" value="Ig_sub"/>
</dbReference>
<protein>
    <submittedName>
        <fullName evidence="2">Unc-22</fullName>
    </submittedName>
</protein>
<dbReference type="PROSITE" id="PS50835">
    <property type="entry name" value="IG_LIKE"/>
    <property type="match status" value="1"/>
</dbReference>
<proteinExistence type="predicted"/>
<dbReference type="SUPFAM" id="SSF48726">
    <property type="entry name" value="Immunoglobulin"/>
    <property type="match status" value="1"/>
</dbReference>
<dbReference type="Pfam" id="PF07679">
    <property type="entry name" value="I-set"/>
    <property type="match status" value="1"/>
</dbReference>
<dbReference type="Gene3D" id="2.60.40.10">
    <property type="entry name" value="Immunoglobulins"/>
    <property type="match status" value="1"/>
</dbReference>
<accession>A0ABY6KAQ8</accession>
<evidence type="ECO:0000313" key="3">
    <source>
        <dbReference type="Proteomes" id="UP001235939"/>
    </source>
</evidence>
<dbReference type="SMART" id="SM00408">
    <property type="entry name" value="IGc2"/>
    <property type="match status" value="1"/>
</dbReference>
<evidence type="ECO:0000313" key="2">
    <source>
        <dbReference type="EMBL" id="UYV65936.1"/>
    </source>
</evidence>
<dbReference type="InterPro" id="IPR003598">
    <property type="entry name" value="Ig_sub2"/>
</dbReference>
<reference evidence="2 3" key="1">
    <citation type="submission" date="2022-01" db="EMBL/GenBank/DDBJ databases">
        <title>A chromosomal length assembly of Cordylochernes scorpioides.</title>
        <authorList>
            <person name="Zeh D."/>
            <person name="Zeh J."/>
        </authorList>
    </citation>
    <scope>NUCLEOTIDE SEQUENCE [LARGE SCALE GENOMIC DNA]</scope>
    <source>
        <strain evidence="2">IN4F17</strain>
        <tissue evidence="2">Whole Body</tissue>
    </source>
</reference>
<dbReference type="InterPro" id="IPR013783">
    <property type="entry name" value="Ig-like_fold"/>
</dbReference>
<dbReference type="EMBL" id="CP092865">
    <property type="protein sequence ID" value="UYV65936.1"/>
    <property type="molecule type" value="Genomic_DNA"/>
</dbReference>
<gene>
    <name evidence="2" type="ORF">LAZ67_3005929</name>
</gene>
<evidence type="ECO:0000259" key="1">
    <source>
        <dbReference type="PROSITE" id="PS50835"/>
    </source>
</evidence>
<keyword evidence="3" id="KW-1185">Reference proteome</keyword>
<feature type="domain" description="Ig-like" evidence="1">
    <location>
        <begin position="34"/>
        <end position="127"/>
    </location>
</feature>
<dbReference type="InterPro" id="IPR007110">
    <property type="entry name" value="Ig-like_dom"/>
</dbReference>
<dbReference type="SMART" id="SM00409">
    <property type="entry name" value="IG"/>
    <property type="match status" value="1"/>
</dbReference>
<name>A0ABY6KAQ8_9ARAC</name>
<dbReference type="PANTHER" id="PTHR47633">
    <property type="entry name" value="IMMUNOGLOBULIN"/>
    <property type="match status" value="1"/>
</dbReference>
<dbReference type="InterPro" id="IPR036179">
    <property type="entry name" value="Ig-like_dom_sf"/>
</dbReference>
<sequence length="152" mass="17255">MQSWSSNFYDNQFSRDLYIFPYFTPICEINNDVPPLQVLFDKKLCAVQTVEAGKPVEFVCKVDSKSKVTVTWYKSRKVIKESKEYKITYTKDTATLVITETTIEMSGTYTVEVSNEYGKEESSAELTVKGESAVVYIALCCAESWAVMLCRG</sequence>
<dbReference type="Proteomes" id="UP001235939">
    <property type="component" value="Chromosome 03"/>
</dbReference>
<dbReference type="InterPro" id="IPR013098">
    <property type="entry name" value="Ig_I-set"/>
</dbReference>
<dbReference type="PANTHER" id="PTHR47633:SF4">
    <property type="entry name" value="MYOPALLADIN ISOFORM X1"/>
    <property type="match status" value="1"/>
</dbReference>
<organism evidence="2 3">
    <name type="scientific">Cordylochernes scorpioides</name>
    <dbReference type="NCBI Taxonomy" id="51811"/>
    <lineage>
        <taxon>Eukaryota</taxon>
        <taxon>Metazoa</taxon>
        <taxon>Ecdysozoa</taxon>
        <taxon>Arthropoda</taxon>
        <taxon>Chelicerata</taxon>
        <taxon>Arachnida</taxon>
        <taxon>Pseudoscorpiones</taxon>
        <taxon>Cheliferoidea</taxon>
        <taxon>Chernetidae</taxon>
        <taxon>Cordylochernes</taxon>
    </lineage>
</organism>